<comment type="caution">
    <text evidence="1">The sequence shown here is derived from an EMBL/GenBank/DDBJ whole genome shotgun (WGS) entry which is preliminary data.</text>
</comment>
<dbReference type="AlphaFoldDB" id="A0A0A2LE68"/>
<gene>
    <name evidence="1" type="ORF">PITC_034450</name>
</gene>
<dbReference type="Proteomes" id="UP000030104">
    <property type="component" value="Unassembled WGS sequence"/>
</dbReference>
<evidence type="ECO:0000313" key="1">
    <source>
        <dbReference type="EMBL" id="KGO78154.1"/>
    </source>
</evidence>
<evidence type="ECO:0000313" key="2">
    <source>
        <dbReference type="Proteomes" id="UP000030104"/>
    </source>
</evidence>
<sequence length="29" mass="2962">MNSTLPSGSTVLATGITDYIGSHVADQLL</sequence>
<dbReference type="PhylomeDB" id="A0A0A2LE68"/>
<proteinExistence type="predicted"/>
<dbReference type="InterPro" id="IPR036291">
    <property type="entry name" value="NAD(P)-bd_dom_sf"/>
</dbReference>
<dbReference type="SUPFAM" id="SSF51735">
    <property type="entry name" value="NAD(P)-binding Rossmann-fold domains"/>
    <property type="match status" value="1"/>
</dbReference>
<reference evidence="1 2" key="1">
    <citation type="journal article" date="2015" name="Mol. Plant Microbe Interact.">
        <title>Genome, transcriptome, and functional analyses of Penicillium expansum provide new insights into secondary metabolism and pathogenicity.</title>
        <authorList>
            <person name="Ballester A.R."/>
            <person name="Marcet-Houben M."/>
            <person name="Levin E."/>
            <person name="Sela N."/>
            <person name="Selma-Lazaro C."/>
            <person name="Carmona L."/>
            <person name="Wisniewski M."/>
            <person name="Droby S."/>
            <person name="Gonzalez-Candelas L."/>
            <person name="Gabaldon T."/>
        </authorList>
    </citation>
    <scope>NUCLEOTIDE SEQUENCE [LARGE SCALE GENOMIC DNA]</scope>
    <source>
        <strain evidence="1 2">PHI-1</strain>
    </source>
</reference>
<accession>A0A0A2LE68</accession>
<dbReference type="HOGENOM" id="CLU_3410729_0_0_1"/>
<name>A0A0A2LE68_PENIT</name>
<protein>
    <submittedName>
        <fullName evidence="1">Uncharacterized protein</fullName>
    </submittedName>
</protein>
<dbReference type="EMBL" id="JQGA01000021">
    <property type="protein sequence ID" value="KGO78154.1"/>
    <property type="molecule type" value="Genomic_DNA"/>
</dbReference>
<keyword evidence="2" id="KW-1185">Reference proteome</keyword>
<organism evidence="1 2">
    <name type="scientific">Penicillium italicum</name>
    <name type="common">Blue mold</name>
    <dbReference type="NCBI Taxonomy" id="40296"/>
    <lineage>
        <taxon>Eukaryota</taxon>
        <taxon>Fungi</taxon>
        <taxon>Dikarya</taxon>
        <taxon>Ascomycota</taxon>
        <taxon>Pezizomycotina</taxon>
        <taxon>Eurotiomycetes</taxon>
        <taxon>Eurotiomycetidae</taxon>
        <taxon>Eurotiales</taxon>
        <taxon>Aspergillaceae</taxon>
        <taxon>Penicillium</taxon>
    </lineage>
</organism>